<dbReference type="InterPro" id="IPR041437">
    <property type="entry name" value="GH115_C"/>
</dbReference>
<dbReference type="GO" id="GO:0016787">
    <property type="term" value="F:hydrolase activity"/>
    <property type="evidence" value="ECO:0007669"/>
    <property type="project" value="UniProtKB-KW"/>
</dbReference>
<accession>A0A1G4RVA6</accession>
<feature type="domain" description="Gylcosyl hydrolase 115 C-terminal" evidence="3">
    <location>
        <begin position="680"/>
        <end position="846"/>
    </location>
</feature>
<dbReference type="Proteomes" id="UP000199150">
    <property type="component" value="Unassembled WGS sequence"/>
</dbReference>
<dbReference type="EMBL" id="FMTS01000003">
    <property type="protein sequence ID" value="SCW60804.1"/>
    <property type="molecule type" value="Genomic_DNA"/>
</dbReference>
<evidence type="ECO:0000256" key="2">
    <source>
        <dbReference type="SAM" id="SignalP"/>
    </source>
</evidence>
<dbReference type="STRING" id="260084.SAMN02927928_2175"/>
<proteinExistence type="predicted"/>
<sequence>MRGDRIMKQIWLAAILLAVFPAGALACEGPVSVCDGVSAAGFALIRDGKPATVYVDAGASKPVQRVAEDFAADLERVSGVHPAVINDLKDMTGSVVVIAVAGHSPLPVDEGGVAGKWEAYQQSVVDTGHGKALVILGADARGAIYGTYDLSAKMGVSPWYWWADVPVVKKTDLYVTAGSRIDAPKVKYRGFFINDEEPAFGGWAREKFGGINHQLYGHVFELELRLKGNYLWPAMWGKAFSDDDPLNQQTAAEYGIIMGTSHHEPMTRAQEEWHRHKEGGVTGGKWDYTTNADNLRTFWRGGIERMKAGNFENVVTVGMRGDGDEPMSEGTATHLLENIVADQRRIIADVTGKPADQTPQVWALYKEVQDYYDHGMTAPDDVTLLFSDDNWGQIRRLPDPTAPKRAGGYGVYYHFDYVGGPRNYKWINTNQIEKTWQQMDLAYDSGADRLWIVNVGDIKPMEFPLSFFMDMAWNPEAMTPEALKAYPAKWAGQQFGQAHAAEIGDILTRYSQYNARKKPELITADSFDITSLSEMELDYGVLAQQTQTLGKTLPANAKDAYFQLVEYPTVASANLYSLYYNTALNHLAALEGSPRANLLADIVEKNFQTDKGLAAQYNGLAGGKWNHMMDQTHIGYDNWQQPEVQVLPKLIRVPEKGKPAHNAYKSDRLYLRPSLSKAGTFVENEGAIAIEAQHFIRKTEVPGLHWQVIPELGRTLSSVVSLPQAAPATAPGDMALEYDFQLAKEVDVTLNLYLAPTLDTQGKGGLRIAVTIDDRPAQTLTFDLRPDTPQWTQAVKNNILILPAAFNSLKPGKHTIKVFRIDGNVMLERLVLDTGGLKPSYLGPPESAAN</sequence>
<keyword evidence="2" id="KW-0732">Signal</keyword>
<name>A0A1G4RVA6_9CAUL</name>
<dbReference type="Gene3D" id="3.30.379.10">
    <property type="entry name" value="Chitobiase/beta-hexosaminidase domain 2-like"/>
    <property type="match status" value="1"/>
</dbReference>
<evidence type="ECO:0000259" key="3">
    <source>
        <dbReference type="Pfam" id="PF17829"/>
    </source>
</evidence>
<dbReference type="InterPro" id="IPR031924">
    <property type="entry name" value="GH115"/>
</dbReference>
<feature type="signal peptide" evidence="2">
    <location>
        <begin position="1"/>
        <end position="26"/>
    </location>
</feature>
<dbReference type="PANTHER" id="PTHR37842">
    <property type="match status" value="1"/>
</dbReference>
<keyword evidence="1 4" id="KW-0378">Hydrolase</keyword>
<evidence type="ECO:0000256" key="1">
    <source>
        <dbReference type="ARBA" id="ARBA00022801"/>
    </source>
</evidence>
<reference evidence="5" key="1">
    <citation type="submission" date="2016-10" db="EMBL/GenBank/DDBJ databases">
        <authorList>
            <person name="Varghese N."/>
            <person name="Submissions S."/>
        </authorList>
    </citation>
    <scope>NUCLEOTIDE SEQUENCE [LARGE SCALE GENOMIC DNA]</scope>
    <source>
        <strain evidence="5">CGMCC 1.3431</strain>
    </source>
</reference>
<gene>
    <name evidence="4" type="ORF">SAMN02927928_2175</name>
</gene>
<protein>
    <submittedName>
        <fullName evidence="4">Glycosyl hydrolase family 115</fullName>
    </submittedName>
</protein>
<dbReference type="Gene3D" id="2.60.120.1620">
    <property type="match status" value="1"/>
</dbReference>
<feature type="chain" id="PRO_5011551101" evidence="2">
    <location>
        <begin position="27"/>
        <end position="850"/>
    </location>
</feature>
<keyword evidence="5" id="KW-1185">Reference proteome</keyword>
<dbReference type="Gene3D" id="1.20.58.2150">
    <property type="match status" value="1"/>
</dbReference>
<dbReference type="InterPro" id="IPR029018">
    <property type="entry name" value="Hex-like_dom2"/>
</dbReference>
<evidence type="ECO:0000313" key="5">
    <source>
        <dbReference type="Proteomes" id="UP000199150"/>
    </source>
</evidence>
<dbReference type="Gene3D" id="3.20.20.520">
    <property type="entry name" value="Glycosyl hydrolase family 115"/>
    <property type="match status" value="1"/>
</dbReference>
<dbReference type="Pfam" id="PF15979">
    <property type="entry name" value="Glyco_hydro_115"/>
    <property type="match status" value="1"/>
</dbReference>
<dbReference type="AlphaFoldDB" id="A0A1G4RVA6"/>
<dbReference type="PROSITE" id="PS51257">
    <property type="entry name" value="PROKAR_LIPOPROTEIN"/>
    <property type="match status" value="1"/>
</dbReference>
<dbReference type="Pfam" id="PF17829">
    <property type="entry name" value="GH115_C"/>
    <property type="match status" value="1"/>
</dbReference>
<dbReference type="PANTHER" id="PTHR37842:SF2">
    <property type="entry name" value="GYLCOSYL HYDROLASE 115 C-TERMINAL DOMAIN-CONTAINING PROTEIN"/>
    <property type="match status" value="1"/>
</dbReference>
<organism evidence="4 5">
    <name type="scientific">Asticcacaulis taihuensis</name>
    <dbReference type="NCBI Taxonomy" id="260084"/>
    <lineage>
        <taxon>Bacteria</taxon>
        <taxon>Pseudomonadati</taxon>
        <taxon>Pseudomonadota</taxon>
        <taxon>Alphaproteobacteria</taxon>
        <taxon>Caulobacterales</taxon>
        <taxon>Caulobacteraceae</taxon>
        <taxon>Asticcacaulis</taxon>
    </lineage>
</organism>
<dbReference type="GO" id="GO:0005975">
    <property type="term" value="P:carbohydrate metabolic process"/>
    <property type="evidence" value="ECO:0007669"/>
    <property type="project" value="UniProtKB-ARBA"/>
</dbReference>
<dbReference type="InterPro" id="IPR042301">
    <property type="entry name" value="GH115_sf"/>
</dbReference>
<dbReference type="SUPFAM" id="SSF55545">
    <property type="entry name" value="beta-N-acetylhexosaminidase-like domain"/>
    <property type="match status" value="1"/>
</dbReference>
<evidence type="ECO:0000313" key="4">
    <source>
        <dbReference type="EMBL" id="SCW60804.1"/>
    </source>
</evidence>